<keyword evidence="6" id="KW-1185">Reference proteome</keyword>
<reference evidence="5 6" key="1">
    <citation type="submission" date="2015-12" db="EMBL/GenBank/DDBJ databases">
        <title>Haloprofundus marisrubri gen. nov., sp. nov., an extremely halophilic archaeon isolated from the Discovery deep brine-seawater interface in the Red Sea.</title>
        <authorList>
            <person name="Zhang G."/>
            <person name="Stingl U."/>
            <person name="Rashid M."/>
        </authorList>
    </citation>
    <scope>NUCLEOTIDE SEQUENCE [LARGE SCALE GENOMIC DNA]</scope>
    <source>
        <strain evidence="5 6">SB9</strain>
    </source>
</reference>
<dbReference type="PANTHER" id="PTHR43792:SF8">
    <property type="entry name" value="[RIBOSOMAL PROTEIN US5]-ALANINE N-ACETYLTRANSFERASE"/>
    <property type="match status" value="1"/>
</dbReference>
<sequence length="176" mass="19963">MPGPVFLRGARVELRPVEKADVEFVQQLVNDPEVWSMLGSHRPKNRKQELEWVESIGDDTDDQFLVCDDGDPVGLVGMHPNETWGTAELGYMVSPEAWGNGYCTDAVRTVSRYAFEERRLHKVVAEAYDHNVGSQRVLEKAGFTLEGTHREEAYVGGEYRDLLHYGLLEDELNRVV</sequence>
<organism evidence="5 6">
    <name type="scientific">Haloprofundus marisrubri</name>
    <dbReference type="NCBI Taxonomy" id="1514971"/>
    <lineage>
        <taxon>Archaea</taxon>
        <taxon>Methanobacteriati</taxon>
        <taxon>Methanobacteriota</taxon>
        <taxon>Stenosarchaea group</taxon>
        <taxon>Halobacteria</taxon>
        <taxon>Halobacteriales</taxon>
        <taxon>Haloferacaceae</taxon>
        <taxon>Haloprofundus</taxon>
    </lineage>
</organism>
<dbReference type="InterPro" id="IPR000182">
    <property type="entry name" value="GNAT_dom"/>
</dbReference>
<protein>
    <submittedName>
        <fullName evidence="5">Acetyltransferase</fullName>
    </submittedName>
</protein>
<keyword evidence="2" id="KW-0012">Acyltransferase</keyword>
<dbReference type="Pfam" id="PF13302">
    <property type="entry name" value="Acetyltransf_3"/>
    <property type="match status" value="1"/>
</dbReference>
<dbReference type="Proteomes" id="UP000054387">
    <property type="component" value="Unassembled WGS sequence"/>
</dbReference>
<evidence type="ECO:0000259" key="4">
    <source>
        <dbReference type="PROSITE" id="PS51186"/>
    </source>
</evidence>
<evidence type="ECO:0000256" key="3">
    <source>
        <dbReference type="ARBA" id="ARBA00038502"/>
    </source>
</evidence>
<evidence type="ECO:0000313" key="6">
    <source>
        <dbReference type="Proteomes" id="UP000054387"/>
    </source>
</evidence>
<dbReference type="SUPFAM" id="SSF55729">
    <property type="entry name" value="Acyl-CoA N-acyltransferases (Nat)"/>
    <property type="match status" value="1"/>
</dbReference>
<dbReference type="Gene3D" id="3.40.630.30">
    <property type="match status" value="1"/>
</dbReference>
<dbReference type="AlphaFoldDB" id="A0A0W1RA93"/>
<dbReference type="InterPro" id="IPR051531">
    <property type="entry name" value="N-acetyltransferase"/>
</dbReference>
<dbReference type="EMBL" id="LOPU01000018">
    <property type="protein sequence ID" value="KTG10295.1"/>
    <property type="molecule type" value="Genomic_DNA"/>
</dbReference>
<evidence type="ECO:0000256" key="1">
    <source>
        <dbReference type="ARBA" id="ARBA00022679"/>
    </source>
</evidence>
<keyword evidence="1 5" id="KW-0808">Transferase</keyword>
<evidence type="ECO:0000313" key="5">
    <source>
        <dbReference type="EMBL" id="KTG10295.1"/>
    </source>
</evidence>
<name>A0A0W1RA93_9EURY</name>
<comment type="caution">
    <text evidence="5">The sequence shown here is derived from an EMBL/GenBank/DDBJ whole genome shotgun (WGS) entry which is preliminary data.</text>
</comment>
<accession>A0A0W1RA93</accession>
<dbReference type="PANTHER" id="PTHR43792">
    <property type="entry name" value="GNAT FAMILY, PUTATIVE (AFU_ORTHOLOGUE AFUA_3G00765)-RELATED-RELATED"/>
    <property type="match status" value="1"/>
</dbReference>
<dbReference type="GO" id="GO:0016747">
    <property type="term" value="F:acyltransferase activity, transferring groups other than amino-acyl groups"/>
    <property type="evidence" value="ECO:0007669"/>
    <property type="project" value="InterPro"/>
</dbReference>
<proteinExistence type="inferred from homology"/>
<dbReference type="OrthoDB" id="120213at2157"/>
<dbReference type="RefSeq" id="WP_058581650.1">
    <property type="nucleotide sequence ID" value="NZ_LOPU01000018.1"/>
</dbReference>
<dbReference type="CDD" id="cd04301">
    <property type="entry name" value="NAT_SF"/>
    <property type="match status" value="1"/>
</dbReference>
<gene>
    <name evidence="5" type="ORF">AUR64_12015</name>
</gene>
<feature type="domain" description="N-acetyltransferase" evidence="4">
    <location>
        <begin position="12"/>
        <end position="164"/>
    </location>
</feature>
<evidence type="ECO:0000256" key="2">
    <source>
        <dbReference type="ARBA" id="ARBA00023315"/>
    </source>
</evidence>
<dbReference type="InterPro" id="IPR016181">
    <property type="entry name" value="Acyl_CoA_acyltransferase"/>
</dbReference>
<dbReference type="STRING" id="1514971.AUR64_12015"/>
<comment type="similarity">
    <text evidence="3">Belongs to the acetyltransferase family. RimJ subfamily.</text>
</comment>
<dbReference type="PROSITE" id="PS51186">
    <property type="entry name" value="GNAT"/>
    <property type="match status" value="1"/>
</dbReference>